<gene>
    <name evidence="2" type="primary">LOC103524680</name>
</gene>
<organism evidence="1 2">
    <name type="scientific">Diaphorina citri</name>
    <name type="common">Asian citrus psyllid</name>
    <dbReference type="NCBI Taxonomy" id="121845"/>
    <lineage>
        <taxon>Eukaryota</taxon>
        <taxon>Metazoa</taxon>
        <taxon>Ecdysozoa</taxon>
        <taxon>Arthropoda</taxon>
        <taxon>Hexapoda</taxon>
        <taxon>Insecta</taxon>
        <taxon>Pterygota</taxon>
        <taxon>Neoptera</taxon>
        <taxon>Paraneoptera</taxon>
        <taxon>Hemiptera</taxon>
        <taxon>Sternorrhyncha</taxon>
        <taxon>Psylloidea</taxon>
        <taxon>Psyllidae</taxon>
        <taxon>Diaphorininae</taxon>
        <taxon>Diaphorina</taxon>
    </lineage>
</organism>
<dbReference type="OMA" id="TECENFP"/>
<sequence length="429" mass="47412">MSPELLNSKLFTIPSYYNKTETPYPLAETLMVGPKLQLDIGDLLVNFRLNQVALTCDIKAMYRCILVHPEDRIHQHILWRPDPTQEVKEFELKTVTFGLPPSPYQAQRVIKQLVTDEGAHFPHAAVTLEESIYVDDIVSGAVSISAAKTLCNELSSLLGAGGFVLRKWASSHPEVLSDLPVEDCEKPHMLGSNESIKVLGIQWCPKSDSFFYAVSVELDSPTTTKRQVLSLIASIYDAKFSRGAQACSGGHQYGCCLGSNNQSEIDLIGFGDASGAAYAAVVYLRVVKPDQQVTVHMLRARTKVAPLKVQTIPKLELYSATVLAWLKTEPYLLKTFVANRVMKILEASNPTQWRHVSSGDNSADLASRGLLPSELVGNKLWFDGPAFLYTDPATWPQSVGECVEPVPEMKSPESLNVKPLPNLMKTFNY</sequence>
<reference evidence="2" key="1">
    <citation type="submission" date="2025-08" db="UniProtKB">
        <authorList>
            <consortium name="RefSeq"/>
        </authorList>
    </citation>
    <scope>IDENTIFICATION</scope>
</reference>
<evidence type="ECO:0000313" key="1">
    <source>
        <dbReference type="Proteomes" id="UP000079169"/>
    </source>
</evidence>
<dbReference type="GeneID" id="103524680"/>
<evidence type="ECO:0000313" key="2">
    <source>
        <dbReference type="RefSeq" id="XP_008487934.1"/>
    </source>
</evidence>
<dbReference type="GO" id="GO:0071897">
    <property type="term" value="P:DNA biosynthetic process"/>
    <property type="evidence" value="ECO:0007669"/>
    <property type="project" value="UniProtKB-ARBA"/>
</dbReference>
<dbReference type="STRING" id="121845.A0A1S3DTZ1"/>
<name>A0A1S3DTZ1_DIACI</name>
<dbReference type="InterPro" id="IPR043502">
    <property type="entry name" value="DNA/RNA_pol_sf"/>
</dbReference>
<dbReference type="InterPro" id="IPR008042">
    <property type="entry name" value="Retrotrans_Pao"/>
</dbReference>
<dbReference type="Pfam" id="PF05380">
    <property type="entry name" value="Peptidase_A17"/>
    <property type="match status" value="1"/>
</dbReference>
<dbReference type="KEGG" id="dci:103524680"/>
<accession>A0A1S3DTZ1</accession>
<dbReference type="RefSeq" id="XP_008487934.1">
    <property type="nucleotide sequence ID" value="XM_008489712.1"/>
</dbReference>
<dbReference type="PANTHER" id="PTHR47331">
    <property type="entry name" value="PHD-TYPE DOMAIN-CONTAINING PROTEIN"/>
    <property type="match status" value="1"/>
</dbReference>
<dbReference type="AlphaFoldDB" id="A0A1S3DTZ1"/>
<dbReference type="SUPFAM" id="SSF56672">
    <property type="entry name" value="DNA/RNA polymerases"/>
    <property type="match status" value="1"/>
</dbReference>
<protein>
    <submittedName>
        <fullName evidence="2">Uncharacterized protein LOC103524680</fullName>
    </submittedName>
</protein>
<keyword evidence="1" id="KW-1185">Reference proteome</keyword>
<dbReference type="Proteomes" id="UP000079169">
    <property type="component" value="Unplaced"/>
</dbReference>
<dbReference type="PaxDb" id="121845-A0A1S3DTZ1"/>
<proteinExistence type="predicted"/>